<dbReference type="InterPro" id="IPR022628">
    <property type="entry name" value="S-AdoMet_synt_N"/>
</dbReference>
<keyword evidence="9 10" id="KW-0630">Potassium</keyword>
<evidence type="ECO:0000259" key="15">
    <source>
        <dbReference type="Pfam" id="PF02773"/>
    </source>
</evidence>
<comment type="subunit">
    <text evidence="10">Homotetramer; dimer of dimers.</text>
</comment>
<evidence type="ECO:0000256" key="8">
    <source>
        <dbReference type="ARBA" id="ARBA00022842"/>
    </source>
</evidence>
<keyword evidence="5 10" id="KW-0479">Metal-binding</keyword>
<feature type="domain" description="S-adenosylmethionine synthetase N-terminal" evidence="13">
    <location>
        <begin position="45"/>
        <end position="142"/>
    </location>
</feature>
<dbReference type="InterPro" id="IPR022636">
    <property type="entry name" value="S-AdoMet_synthetase_sfam"/>
</dbReference>
<dbReference type="SUPFAM" id="SSF55973">
    <property type="entry name" value="S-adenosylmethionine synthetase"/>
    <property type="match status" value="3"/>
</dbReference>
<feature type="binding site" description="in other chain" evidence="10">
    <location>
        <position position="97"/>
    </location>
    <ligand>
        <name>L-methionine</name>
        <dbReference type="ChEBI" id="CHEBI:57844"/>
        <note>ligand shared between two neighboring subunits</note>
    </ligand>
</feature>
<keyword evidence="4 10" id="KW-0808">Transferase</keyword>
<comment type="pathway">
    <text evidence="1 10">Amino-acid biosynthesis; S-adenosyl-L-methionine biosynthesis; S-adenosyl-L-methionine from L-methionine: step 1/1.</text>
</comment>
<comment type="similarity">
    <text evidence="2 10 12">Belongs to the AdoMet synthase family.</text>
</comment>
<dbReference type="PROSITE" id="PS00377">
    <property type="entry name" value="ADOMET_SYNTHASE_2"/>
    <property type="match status" value="1"/>
</dbReference>
<organism evidence="16 17">
    <name type="scientific">Streptomyces lasiicapitis</name>
    <dbReference type="NCBI Taxonomy" id="1923961"/>
    <lineage>
        <taxon>Bacteria</taxon>
        <taxon>Bacillati</taxon>
        <taxon>Actinomycetota</taxon>
        <taxon>Actinomycetes</taxon>
        <taxon>Kitasatosporales</taxon>
        <taxon>Streptomycetaceae</taxon>
        <taxon>Streptomyces</taxon>
    </lineage>
</organism>
<keyword evidence="6 10" id="KW-0547">Nucleotide-binding</keyword>
<dbReference type="EMBL" id="BMNG01000001">
    <property type="protein sequence ID" value="GGO33030.1"/>
    <property type="molecule type" value="Genomic_DNA"/>
</dbReference>
<feature type="binding site" description="in other chain" evidence="10">
    <location>
        <position position="56"/>
    </location>
    <ligand>
        <name>ATP</name>
        <dbReference type="ChEBI" id="CHEBI:30616"/>
        <note>ligand shared between two neighboring subunits</note>
    </ligand>
</feature>
<dbReference type="NCBIfam" id="TIGR01034">
    <property type="entry name" value="metK"/>
    <property type="match status" value="1"/>
</dbReference>
<keyword evidence="8 10" id="KW-0460">Magnesium</keyword>
<feature type="domain" description="S-adenosylmethionine synthetase central" evidence="14">
    <location>
        <begin position="152"/>
        <end position="274"/>
    </location>
</feature>
<feature type="binding site" description="in other chain" evidence="10">
    <location>
        <begin position="273"/>
        <end position="274"/>
    </location>
    <ligand>
        <name>ATP</name>
        <dbReference type="ChEBI" id="CHEBI:30616"/>
        <note>ligand shared between two neighboring subunits</note>
    </ligand>
</feature>
<dbReference type="InterPro" id="IPR022631">
    <property type="entry name" value="ADOMET_SYNTHASE_CS"/>
</dbReference>
<name>A0ABQ2LGV0_9ACTN</name>
<feature type="binding site" description="in other chain" evidence="10">
    <location>
        <position position="313"/>
    </location>
    <ligand>
        <name>L-methionine</name>
        <dbReference type="ChEBI" id="CHEBI:57844"/>
        <note>ligand shared between two neighboring subunits</note>
    </ligand>
</feature>
<reference evidence="17" key="1">
    <citation type="journal article" date="2019" name="Int. J. Syst. Evol. Microbiol.">
        <title>The Global Catalogue of Microorganisms (GCM) 10K type strain sequencing project: providing services to taxonomists for standard genome sequencing and annotation.</title>
        <authorList>
            <consortium name="The Broad Institute Genomics Platform"/>
            <consortium name="The Broad Institute Genome Sequencing Center for Infectious Disease"/>
            <person name="Wu L."/>
            <person name="Ma J."/>
        </authorList>
    </citation>
    <scope>NUCLEOTIDE SEQUENCE [LARGE SCALE GENOMIC DNA]</scope>
    <source>
        <strain evidence="17">CGMCC 4.7349</strain>
    </source>
</reference>
<evidence type="ECO:0000256" key="9">
    <source>
        <dbReference type="ARBA" id="ARBA00022958"/>
    </source>
</evidence>
<keyword evidence="10" id="KW-0963">Cytoplasm</keyword>
<keyword evidence="17" id="KW-1185">Reference proteome</keyword>
<dbReference type="HAMAP" id="MF_00086">
    <property type="entry name" value="S_AdoMet_synth1"/>
    <property type="match status" value="1"/>
</dbReference>
<evidence type="ECO:0000256" key="3">
    <source>
        <dbReference type="ARBA" id="ARBA00022563"/>
    </source>
</evidence>
<dbReference type="InterPro" id="IPR022629">
    <property type="entry name" value="S-AdoMet_synt_central"/>
</dbReference>
<dbReference type="Pfam" id="PF02773">
    <property type="entry name" value="S-AdoMet_synt_C"/>
    <property type="match status" value="1"/>
</dbReference>
<proteinExistence type="inferred from homology"/>
<dbReference type="Proteomes" id="UP000656881">
    <property type="component" value="Unassembled WGS sequence"/>
</dbReference>
<evidence type="ECO:0000259" key="13">
    <source>
        <dbReference type="Pfam" id="PF00438"/>
    </source>
</evidence>
<comment type="function">
    <text evidence="10">Catalyzes the formation of S-adenosylmethionine (AdoMet) from methionine and ATP. The overall synthetic reaction is composed of two sequential steps, AdoMet formation and the subsequent tripolyphosphate hydrolysis which occurs prior to release of AdoMet from the enzyme.</text>
</comment>
<evidence type="ECO:0000256" key="6">
    <source>
        <dbReference type="ARBA" id="ARBA00022741"/>
    </source>
</evidence>
<comment type="caution">
    <text evidence="16">The sequence shown here is derived from an EMBL/GenBank/DDBJ whole genome shotgun (WGS) entry which is preliminary data.</text>
</comment>
<feature type="binding site" evidence="10">
    <location>
        <position position="282"/>
    </location>
    <ligand>
        <name>ATP</name>
        <dbReference type="ChEBI" id="CHEBI:30616"/>
        <note>ligand shared between two neighboring subunits</note>
    </ligand>
</feature>
<feature type="binding site" evidence="10">
    <location>
        <position position="282"/>
    </location>
    <ligand>
        <name>L-methionine</name>
        <dbReference type="ChEBI" id="CHEBI:57844"/>
        <note>ligand shared between two neighboring subunits</note>
    </ligand>
</feature>
<protein>
    <recommendedName>
        <fullName evidence="10">S-adenosylmethionine synthase</fullName>
        <shortName evidence="10">AdoMet synthase</shortName>
        <ecNumber evidence="10">2.5.1.6</ecNumber>
    </recommendedName>
    <alternativeName>
        <fullName evidence="10">MAT</fullName>
    </alternativeName>
    <alternativeName>
        <fullName evidence="10">Methionine adenosyltransferase</fullName>
    </alternativeName>
</protein>
<evidence type="ECO:0000256" key="7">
    <source>
        <dbReference type="ARBA" id="ARBA00022840"/>
    </source>
</evidence>
<dbReference type="InterPro" id="IPR022630">
    <property type="entry name" value="S-AdoMet_synt_C"/>
</dbReference>
<evidence type="ECO:0000256" key="12">
    <source>
        <dbReference type="RuleBase" id="RU004462"/>
    </source>
</evidence>
<comment type="cofactor">
    <cofactor evidence="10">
        <name>Mg(2+)</name>
        <dbReference type="ChEBI" id="CHEBI:18420"/>
    </cofactor>
    <text evidence="10">Binds 2 divalent ions per subunit.</text>
</comment>
<sequence>MTALLLDVLNRRTEPPYLNCPPAPQLPPQLTPQLTTDKDELMPRRLFTSESVTEGHPDKIADRISDTVLDALLSADPTARVAVETMITTGLVHLAGEVTTTAYAPMPQLVRDAIVEIGYDSSAKGFDGTSCGVSLSIGAQSPDIAQGVDTGGAGDQGMMFGYATDETPSYMPLPIQLAHRLARRLTEVRKNGSVPYLRPDGKTQVTIEYEGSRPVRLDTVVVSSQHAAHIDLDALLLPDIRKFVVDQVLEELREEGTELGTEGYRLLVNPTGRFEIGGPMGDAGLTGRKIIIDTYGGMARHGGGAFSGKDPSKVDRSAAYAMRWVAKNVVAAGLARRCEAQVAYAIGRAEPVGLFVETFGTATVSQARIEQAITDVFDLRPAALIRDLDLLRPIYAQTSAYGHFGRELPDFTWERTDRADTLRAAAGG</sequence>
<evidence type="ECO:0000256" key="2">
    <source>
        <dbReference type="ARBA" id="ARBA00009685"/>
    </source>
</evidence>
<dbReference type="Pfam" id="PF00438">
    <property type="entry name" value="S-AdoMet_synt_N"/>
    <property type="match status" value="1"/>
</dbReference>
<feature type="binding site" evidence="10">
    <location>
        <position position="84"/>
    </location>
    <ligand>
        <name>K(+)</name>
        <dbReference type="ChEBI" id="CHEBI:29103"/>
    </ligand>
</feature>
<evidence type="ECO:0000256" key="5">
    <source>
        <dbReference type="ARBA" id="ARBA00022723"/>
    </source>
</evidence>
<feature type="region of interest" description="Flexible loop" evidence="10">
    <location>
        <begin position="140"/>
        <end position="150"/>
    </location>
</feature>
<feature type="domain" description="S-adenosylmethionine synthetase C-terminal" evidence="15">
    <location>
        <begin position="276"/>
        <end position="415"/>
    </location>
</feature>
<comment type="cofactor">
    <cofactor evidence="10">
        <name>K(+)</name>
        <dbReference type="ChEBI" id="CHEBI:29103"/>
    </cofactor>
    <text evidence="10">Binds 1 potassium ion per subunit.</text>
</comment>
<evidence type="ECO:0000259" key="14">
    <source>
        <dbReference type="Pfam" id="PF02772"/>
    </source>
</evidence>
<dbReference type="PANTHER" id="PTHR11964">
    <property type="entry name" value="S-ADENOSYLMETHIONINE SYNTHETASE"/>
    <property type="match status" value="1"/>
</dbReference>
<comment type="subcellular location">
    <subcellularLocation>
        <location evidence="10 11">Cytoplasm</location>
    </subcellularLocation>
</comment>
<feature type="binding site" evidence="10">
    <location>
        <position position="309"/>
    </location>
    <ligand>
        <name>ATP</name>
        <dbReference type="ChEBI" id="CHEBI:30616"/>
        <note>ligand shared between two neighboring subunits</note>
    </ligand>
</feature>
<dbReference type="PIRSF" id="PIRSF000497">
    <property type="entry name" value="MAT"/>
    <property type="match status" value="1"/>
</dbReference>
<feature type="binding site" description="in other chain" evidence="10">
    <location>
        <begin position="200"/>
        <end position="202"/>
    </location>
    <ligand>
        <name>ATP</name>
        <dbReference type="ChEBI" id="CHEBI:30616"/>
        <note>ligand shared between two neighboring subunits</note>
    </ligand>
</feature>
<keyword evidence="7 10" id="KW-0067">ATP-binding</keyword>
<dbReference type="CDD" id="cd18079">
    <property type="entry name" value="S-AdoMet_synt"/>
    <property type="match status" value="1"/>
</dbReference>
<evidence type="ECO:0000256" key="10">
    <source>
        <dbReference type="HAMAP-Rule" id="MF_00086"/>
    </source>
</evidence>
<dbReference type="EC" id="2.5.1.6" evidence="10"/>
<dbReference type="Pfam" id="PF02772">
    <property type="entry name" value="S-AdoMet_synt_M"/>
    <property type="match status" value="1"/>
</dbReference>
<feature type="binding site" evidence="10">
    <location>
        <position position="58"/>
    </location>
    <ligand>
        <name>Mg(2+)</name>
        <dbReference type="ChEBI" id="CHEBI:18420"/>
    </ligand>
</feature>
<feature type="binding site" description="in other chain" evidence="10">
    <location>
        <position position="140"/>
    </location>
    <ligand>
        <name>L-methionine</name>
        <dbReference type="ChEBI" id="CHEBI:57844"/>
        <note>ligand shared between two neighboring subunits</note>
    </ligand>
</feature>
<dbReference type="Gene3D" id="3.30.300.10">
    <property type="match status" value="3"/>
</dbReference>
<gene>
    <name evidence="10 16" type="primary">metK</name>
    <name evidence="16" type="ORF">GCM10012286_00080</name>
</gene>
<evidence type="ECO:0000256" key="11">
    <source>
        <dbReference type="RuleBase" id="RU000542"/>
    </source>
</evidence>
<comment type="catalytic activity">
    <reaction evidence="10">
        <text>L-methionine + ATP + H2O = S-adenosyl-L-methionine + phosphate + diphosphate</text>
        <dbReference type="Rhea" id="RHEA:21080"/>
        <dbReference type="ChEBI" id="CHEBI:15377"/>
        <dbReference type="ChEBI" id="CHEBI:30616"/>
        <dbReference type="ChEBI" id="CHEBI:33019"/>
        <dbReference type="ChEBI" id="CHEBI:43474"/>
        <dbReference type="ChEBI" id="CHEBI:57844"/>
        <dbReference type="ChEBI" id="CHEBI:59789"/>
        <dbReference type="EC" id="2.5.1.6"/>
    </reaction>
</comment>
<evidence type="ECO:0000256" key="4">
    <source>
        <dbReference type="ARBA" id="ARBA00022679"/>
    </source>
</evidence>
<dbReference type="InterPro" id="IPR002133">
    <property type="entry name" value="S-AdoMet_synthetase"/>
</dbReference>
<evidence type="ECO:0000313" key="16">
    <source>
        <dbReference type="EMBL" id="GGO33030.1"/>
    </source>
</evidence>
<keyword evidence="3 10" id="KW-0554">One-carbon metabolism</keyword>
<evidence type="ECO:0000313" key="17">
    <source>
        <dbReference type="Proteomes" id="UP000656881"/>
    </source>
</evidence>
<accession>A0ABQ2LGV0</accession>
<feature type="binding site" description="in other chain" evidence="10">
    <location>
        <begin position="288"/>
        <end position="289"/>
    </location>
    <ligand>
        <name>ATP</name>
        <dbReference type="ChEBI" id="CHEBI:30616"/>
        <note>ligand shared between two neighboring subunits</note>
    </ligand>
</feature>
<dbReference type="PROSITE" id="PS00376">
    <property type="entry name" value="ADOMET_SYNTHASE_1"/>
    <property type="match status" value="1"/>
</dbReference>
<evidence type="ECO:0000256" key="1">
    <source>
        <dbReference type="ARBA" id="ARBA00005224"/>
    </source>
</evidence>
<feature type="binding site" evidence="10">
    <location>
        <position position="305"/>
    </location>
    <ligand>
        <name>ATP</name>
        <dbReference type="ChEBI" id="CHEBI:30616"/>
        <note>ligand shared between two neighboring subunits</note>
    </ligand>
</feature>